<evidence type="ECO:0000313" key="15">
    <source>
        <dbReference type="EMBL" id="HER42986.1"/>
    </source>
</evidence>
<dbReference type="InterPro" id="IPR036169">
    <property type="entry name" value="DXPR_C_sf"/>
</dbReference>
<dbReference type="Gene3D" id="1.10.1740.10">
    <property type="match status" value="1"/>
</dbReference>
<feature type="domain" description="1-deoxy-D-xylulose 5-phosphate reductoisomerase N-terminal" evidence="12">
    <location>
        <begin position="1"/>
        <end position="35"/>
    </location>
</feature>
<keyword evidence="8 15" id="KW-0560">Oxidoreductase</keyword>
<keyword evidence="9" id="KW-0464">Manganese</keyword>
<dbReference type="SUPFAM" id="SSF55347">
    <property type="entry name" value="Glyceraldehyde-3-phosphate dehydrogenase-like, C-terminal domain"/>
    <property type="match status" value="1"/>
</dbReference>
<dbReference type="Pfam" id="PF13288">
    <property type="entry name" value="DXPR_C"/>
    <property type="match status" value="1"/>
</dbReference>
<dbReference type="InterPro" id="IPR013644">
    <property type="entry name" value="DXP_reductoisomerase_C"/>
</dbReference>
<keyword evidence="7" id="KW-0521">NADP</keyword>
<comment type="similarity">
    <text evidence="4">Belongs to the DXR family.</text>
</comment>
<evidence type="ECO:0000256" key="11">
    <source>
        <dbReference type="ARBA" id="ARBA00048543"/>
    </source>
</evidence>
<dbReference type="HAMAP" id="MF_00183">
    <property type="entry name" value="DXP_reductoisom"/>
    <property type="match status" value="1"/>
</dbReference>
<dbReference type="Pfam" id="PF02670">
    <property type="entry name" value="DXP_reductoisom"/>
    <property type="match status" value="1"/>
</dbReference>
<proteinExistence type="inferred from homology"/>
<evidence type="ECO:0000256" key="3">
    <source>
        <dbReference type="ARBA" id="ARBA00005094"/>
    </source>
</evidence>
<dbReference type="UniPathway" id="UPA00056">
    <property type="reaction ID" value="UER00092"/>
</dbReference>
<protein>
    <recommendedName>
        <fullName evidence="5">1-deoxy-D-xylulose-5-phosphate reductoisomerase</fullName>
        <ecNumber evidence="5">1.1.1.267</ecNumber>
    </recommendedName>
</protein>
<dbReference type="Gene3D" id="3.40.50.720">
    <property type="entry name" value="NAD(P)-binding Rossmann-like Domain"/>
    <property type="match status" value="1"/>
</dbReference>
<reference evidence="15" key="1">
    <citation type="journal article" date="2020" name="mSystems">
        <title>Genome- and Community-Level Interaction Insights into Carbon Utilization and Element Cycling Functions of Hydrothermarchaeota in Hydrothermal Sediment.</title>
        <authorList>
            <person name="Zhou Z."/>
            <person name="Liu Y."/>
            <person name="Xu W."/>
            <person name="Pan J."/>
            <person name="Luo Z.H."/>
            <person name="Li M."/>
        </authorList>
    </citation>
    <scope>NUCLEOTIDE SEQUENCE [LARGE SCALE GENOMIC DNA]</scope>
    <source>
        <strain evidence="15">SpSt-1233</strain>
    </source>
</reference>
<dbReference type="GO" id="GO:0070402">
    <property type="term" value="F:NADPH binding"/>
    <property type="evidence" value="ECO:0007669"/>
    <property type="project" value="InterPro"/>
</dbReference>
<sequence>INALVGVAGLVPTVRALETGIDVALANKESLVTGGQIIDALSAESGAKVIPVDSEHFSLARCLKGHEGETAELILTASGGPFLGRDIASLGDVTVPEVLDHPTWSMGRKVTVDSAHLLNKGLEVIEAHWLFGFDYGSIGVVIHPQSRVHGLARLKDGSLMAHLGPADMRLPIISALYHPAMVSFPWEHLSLVELSRLDFQEFEQERYPAFVLVMEAARTGGTAPAVLNAADEIAVEAFLAGRIGFLDIIEWIERALAAHTAGPAGTVEEVLEADRWAREYLREIYGGPSA</sequence>
<dbReference type="AlphaFoldDB" id="A0A7V2ATI5"/>
<keyword evidence="10" id="KW-0414">Isoprene biosynthesis</keyword>
<name>A0A7V2ATI5_UNCEI</name>
<dbReference type="Pfam" id="PF08436">
    <property type="entry name" value="DXP_redisom_C"/>
    <property type="match status" value="1"/>
</dbReference>
<evidence type="ECO:0000256" key="5">
    <source>
        <dbReference type="ARBA" id="ARBA00012366"/>
    </source>
</evidence>
<accession>A0A7V2ATI5</accession>
<evidence type="ECO:0000256" key="4">
    <source>
        <dbReference type="ARBA" id="ARBA00006825"/>
    </source>
</evidence>
<dbReference type="GO" id="GO:0030145">
    <property type="term" value="F:manganese ion binding"/>
    <property type="evidence" value="ECO:0007669"/>
    <property type="project" value="TreeGrafter"/>
</dbReference>
<evidence type="ECO:0000259" key="14">
    <source>
        <dbReference type="Pfam" id="PF13288"/>
    </source>
</evidence>
<evidence type="ECO:0000259" key="13">
    <source>
        <dbReference type="Pfam" id="PF08436"/>
    </source>
</evidence>
<evidence type="ECO:0000256" key="8">
    <source>
        <dbReference type="ARBA" id="ARBA00023002"/>
    </source>
</evidence>
<dbReference type="Proteomes" id="UP000886069">
    <property type="component" value="Unassembled WGS sequence"/>
</dbReference>
<dbReference type="InterPro" id="IPR026877">
    <property type="entry name" value="DXPR_C"/>
</dbReference>
<dbReference type="GO" id="GO:0051484">
    <property type="term" value="P:isopentenyl diphosphate biosynthetic process, methylerythritol 4-phosphate pathway involved in terpenoid biosynthetic process"/>
    <property type="evidence" value="ECO:0007669"/>
    <property type="project" value="TreeGrafter"/>
</dbReference>
<feature type="domain" description="1-deoxy-D-xylulose 5-phosphate reductoisomerase C-terminal" evidence="13">
    <location>
        <begin position="49"/>
        <end position="131"/>
    </location>
</feature>
<dbReference type="EC" id="1.1.1.267" evidence="5"/>
<dbReference type="InterPro" id="IPR013512">
    <property type="entry name" value="DXP_reductoisomerase_N"/>
</dbReference>
<evidence type="ECO:0000256" key="10">
    <source>
        <dbReference type="ARBA" id="ARBA00023229"/>
    </source>
</evidence>
<feature type="non-terminal residue" evidence="15">
    <location>
        <position position="1"/>
    </location>
</feature>
<dbReference type="EMBL" id="DSEC01000058">
    <property type="protein sequence ID" value="HER42986.1"/>
    <property type="molecule type" value="Genomic_DNA"/>
</dbReference>
<comment type="caution">
    <text evidence="15">The sequence shown here is derived from an EMBL/GenBank/DDBJ whole genome shotgun (WGS) entry which is preliminary data.</text>
</comment>
<evidence type="ECO:0000256" key="2">
    <source>
        <dbReference type="ARBA" id="ARBA00001946"/>
    </source>
</evidence>
<comment type="cofactor">
    <cofactor evidence="2">
        <name>Mg(2+)</name>
        <dbReference type="ChEBI" id="CHEBI:18420"/>
    </cofactor>
</comment>
<feature type="domain" description="DXP reductoisomerase C-terminal" evidence="14">
    <location>
        <begin position="163"/>
        <end position="280"/>
    </location>
</feature>
<evidence type="ECO:0000256" key="6">
    <source>
        <dbReference type="ARBA" id="ARBA00022723"/>
    </source>
</evidence>
<dbReference type="InterPro" id="IPR003821">
    <property type="entry name" value="DXP_reductoisomerase"/>
</dbReference>
<comment type="catalytic activity">
    <reaction evidence="11">
        <text>2-C-methyl-D-erythritol 4-phosphate + NADP(+) = 1-deoxy-D-xylulose 5-phosphate + NADPH + H(+)</text>
        <dbReference type="Rhea" id="RHEA:13717"/>
        <dbReference type="ChEBI" id="CHEBI:15378"/>
        <dbReference type="ChEBI" id="CHEBI:57783"/>
        <dbReference type="ChEBI" id="CHEBI:57792"/>
        <dbReference type="ChEBI" id="CHEBI:58262"/>
        <dbReference type="ChEBI" id="CHEBI:58349"/>
        <dbReference type="EC" id="1.1.1.267"/>
    </reaction>
    <physiologicalReaction direction="right-to-left" evidence="11">
        <dbReference type="Rhea" id="RHEA:13719"/>
    </physiologicalReaction>
</comment>
<evidence type="ECO:0000256" key="9">
    <source>
        <dbReference type="ARBA" id="ARBA00023211"/>
    </source>
</evidence>
<evidence type="ECO:0000256" key="7">
    <source>
        <dbReference type="ARBA" id="ARBA00022857"/>
    </source>
</evidence>
<comment type="pathway">
    <text evidence="3">Isoprenoid biosynthesis; isopentenyl diphosphate biosynthesis via DXP pathway; isopentenyl diphosphate from 1-deoxy-D-xylulose 5-phosphate: step 1/6.</text>
</comment>
<organism evidence="15">
    <name type="scientific">Eiseniibacteriota bacterium</name>
    <dbReference type="NCBI Taxonomy" id="2212470"/>
    <lineage>
        <taxon>Bacteria</taxon>
        <taxon>Candidatus Eiseniibacteriota</taxon>
    </lineage>
</organism>
<evidence type="ECO:0000256" key="1">
    <source>
        <dbReference type="ARBA" id="ARBA00001936"/>
    </source>
</evidence>
<dbReference type="GO" id="GO:0030604">
    <property type="term" value="F:1-deoxy-D-xylulose-5-phosphate reductoisomerase activity"/>
    <property type="evidence" value="ECO:0007669"/>
    <property type="project" value="UniProtKB-EC"/>
</dbReference>
<comment type="cofactor">
    <cofactor evidence="1">
        <name>Mn(2+)</name>
        <dbReference type="ChEBI" id="CHEBI:29035"/>
    </cofactor>
</comment>
<evidence type="ECO:0000259" key="12">
    <source>
        <dbReference type="Pfam" id="PF02670"/>
    </source>
</evidence>
<dbReference type="SUPFAM" id="SSF69055">
    <property type="entry name" value="1-deoxy-D-xylulose-5-phosphate reductoisomerase, C-terminal domain"/>
    <property type="match status" value="1"/>
</dbReference>
<dbReference type="PANTHER" id="PTHR30525:SF0">
    <property type="entry name" value="1-DEOXY-D-XYLULOSE 5-PHOSPHATE REDUCTOISOMERASE, CHLOROPLASTIC"/>
    <property type="match status" value="1"/>
</dbReference>
<dbReference type="NCBIfam" id="TIGR00243">
    <property type="entry name" value="Dxr"/>
    <property type="match status" value="1"/>
</dbReference>
<gene>
    <name evidence="15" type="ORF">ENO08_00820</name>
</gene>
<dbReference type="PANTHER" id="PTHR30525">
    <property type="entry name" value="1-DEOXY-D-XYLULOSE 5-PHOSPHATE REDUCTOISOMERASE"/>
    <property type="match status" value="1"/>
</dbReference>
<keyword evidence="6" id="KW-0479">Metal-binding</keyword>